<evidence type="ECO:0000256" key="6">
    <source>
        <dbReference type="ARBA" id="ARBA00023211"/>
    </source>
</evidence>
<dbReference type="Gene3D" id="3.40.350.10">
    <property type="entry name" value="Creatinase/prolidase N-terminal domain"/>
    <property type="match status" value="1"/>
</dbReference>
<evidence type="ECO:0000313" key="11">
    <source>
        <dbReference type="Proteomes" id="UP001157439"/>
    </source>
</evidence>
<dbReference type="PANTHER" id="PTHR43226:SF8">
    <property type="entry name" value="XAA-PRO DIPEPTIDASE"/>
    <property type="match status" value="1"/>
</dbReference>
<name>A0AA37TNR4_9GAMM</name>
<dbReference type="InterPro" id="IPR029149">
    <property type="entry name" value="Creatin/AminoP/Spt16_N"/>
</dbReference>
<evidence type="ECO:0000256" key="4">
    <source>
        <dbReference type="ARBA" id="ARBA00022997"/>
    </source>
</evidence>
<feature type="binding site" evidence="7">
    <location>
        <position position="418"/>
    </location>
    <ligand>
        <name>Mn(2+)</name>
        <dbReference type="ChEBI" id="CHEBI:29035"/>
        <label>2</label>
    </ligand>
</feature>
<keyword evidence="3 7" id="KW-0378">Hydrolase</keyword>
<dbReference type="NCBIfam" id="NF010133">
    <property type="entry name" value="PRK13607.1"/>
    <property type="match status" value="1"/>
</dbReference>
<dbReference type="SUPFAM" id="SSF55920">
    <property type="entry name" value="Creatinase/aminopeptidase"/>
    <property type="match status" value="1"/>
</dbReference>
<dbReference type="GO" id="GO:0005829">
    <property type="term" value="C:cytosol"/>
    <property type="evidence" value="ECO:0007669"/>
    <property type="project" value="TreeGrafter"/>
</dbReference>
<dbReference type="InterPro" id="IPR048819">
    <property type="entry name" value="PepQ_N"/>
</dbReference>
<dbReference type="RefSeq" id="WP_095499586.1">
    <property type="nucleotide sequence ID" value="NZ_BSPO01000004.1"/>
</dbReference>
<dbReference type="InterPro" id="IPR022846">
    <property type="entry name" value="X_Pro_dipept"/>
</dbReference>
<dbReference type="GO" id="GO:0004177">
    <property type="term" value="F:aminopeptidase activity"/>
    <property type="evidence" value="ECO:0007669"/>
    <property type="project" value="TreeGrafter"/>
</dbReference>
<dbReference type="PANTHER" id="PTHR43226">
    <property type="entry name" value="XAA-PRO AMINOPEPTIDASE 3"/>
    <property type="match status" value="1"/>
</dbReference>
<dbReference type="Pfam" id="PF21216">
    <property type="entry name" value="PepQ_N"/>
    <property type="match status" value="1"/>
</dbReference>
<feature type="binding site" evidence="7">
    <location>
        <position position="335"/>
    </location>
    <ligand>
        <name>Mn(2+)</name>
        <dbReference type="ChEBI" id="CHEBI:29035"/>
        <label>1</label>
    </ligand>
</feature>
<dbReference type="GO" id="GO:0008235">
    <property type="term" value="F:metalloexopeptidase activity"/>
    <property type="evidence" value="ECO:0007669"/>
    <property type="project" value="UniProtKB-UniRule"/>
</dbReference>
<sequence length="437" mass="48971">MNSKEKLFQQHIEELQLRTRKACELAGVQGVIIHAGKPHRIFGDDMDYPFKVSPHFKQWLPITKTPNCYLQVNGHDKPTLIFYQPVDFWHKVADVPNEFWIDSFNVKVITEPSQALTLFGSHLNDWAYIGEHENLAREAGFKHTNPQEYIDYCHYHRSFKTLWEQNCMEQANQTAALGHVAAKNAFYAGASEFAINQAFIKATSQGENEAPYGAIVALNQNASILHYTQLETRAPEQLNSFLIDAGASCNGYASDITRTYAFSSGLFADMIEQMDQHLIAIIAQIKPGVPYVDLHQHMHGLIADMLLQFGIANGDSESLIEQGITKAFFPHGLGHMLGLQVHDVAGFMQTESGEHLNAPAQHPFLRCTRALAESQVLTVEPGLYIIDTLLNNLSADAKLKVNWNVVDVLRPFGGIRIEDNVLVTREGSINFTRNQGL</sequence>
<accession>A0AA37TNR4</accession>
<feature type="binding site" evidence="7">
    <location>
        <position position="244"/>
    </location>
    <ligand>
        <name>Mn(2+)</name>
        <dbReference type="ChEBI" id="CHEBI:29035"/>
        <label>2</label>
    </ligand>
</feature>
<feature type="domain" description="Peptidase M24" evidence="8">
    <location>
        <begin position="167"/>
        <end position="424"/>
    </location>
</feature>
<comment type="function">
    <text evidence="7">Splits dipeptides with a prolyl residue in the C-terminal position.</text>
</comment>
<evidence type="ECO:0000256" key="7">
    <source>
        <dbReference type="HAMAP-Rule" id="MF_01279"/>
    </source>
</evidence>
<evidence type="ECO:0000256" key="1">
    <source>
        <dbReference type="ARBA" id="ARBA00022670"/>
    </source>
</evidence>
<evidence type="ECO:0000256" key="5">
    <source>
        <dbReference type="ARBA" id="ARBA00023049"/>
    </source>
</evidence>
<dbReference type="GO" id="GO:0006508">
    <property type="term" value="P:proteolysis"/>
    <property type="evidence" value="ECO:0007669"/>
    <property type="project" value="UniProtKB-KW"/>
</dbReference>
<feature type="binding site" evidence="7">
    <location>
        <position position="418"/>
    </location>
    <ligand>
        <name>Mn(2+)</name>
        <dbReference type="ChEBI" id="CHEBI:29035"/>
        <label>1</label>
    </ligand>
</feature>
<comment type="catalytic activity">
    <reaction evidence="7">
        <text>Xaa-L-Pro dipeptide + H2O = an L-alpha-amino acid + L-proline</text>
        <dbReference type="Rhea" id="RHEA:76407"/>
        <dbReference type="ChEBI" id="CHEBI:15377"/>
        <dbReference type="ChEBI" id="CHEBI:59869"/>
        <dbReference type="ChEBI" id="CHEBI:60039"/>
        <dbReference type="ChEBI" id="CHEBI:195196"/>
        <dbReference type="EC" id="3.4.13.9"/>
    </reaction>
</comment>
<dbReference type="AlphaFoldDB" id="A0AA37TNR4"/>
<dbReference type="InterPro" id="IPR036005">
    <property type="entry name" value="Creatinase/aminopeptidase-like"/>
</dbReference>
<keyword evidence="5 7" id="KW-0482">Metalloprotease</keyword>
<dbReference type="Gene3D" id="3.90.230.10">
    <property type="entry name" value="Creatinase/methionine aminopeptidase superfamily"/>
    <property type="match status" value="1"/>
</dbReference>
<comment type="cofactor">
    <cofactor evidence="7">
        <name>Mn(2+)</name>
        <dbReference type="ChEBI" id="CHEBI:29035"/>
    </cofactor>
    <text evidence="7">Binds 2 manganese ions per subunit.</text>
</comment>
<feature type="binding site" evidence="7">
    <location>
        <position position="255"/>
    </location>
    <ligand>
        <name>Mn(2+)</name>
        <dbReference type="ChEBI" id="CHEBI:29035"/>
        <label>1</label>
    </ligand>
</feature>
<dbReference type="GO" id="GO:0102009">
    <property type="term" value="F:proline dipeptidase activity"/>
    <property type="evidence" value="ECO:0007669"/>
    <property type="project" value="UniProtKB-EC"/>
</dbReference>
<dbReference type="Pfam" id="PF00557">
    <property type="entry name" value="Peptidase_M24"/>
    <property type="match status" value="1"/>
</dbReference>
<dbReference type="EMBL" id="BSPO01000004">
    <property type="protein sequence ID" value="GLS84817.1"/>
    <property type="molecule type" value="Genomic_DNA"/>
</dbReference>
<dbReference type="EC" id="3.4.13.9" evidence="7"/>
<organism evidence="10 11">
    <name type="scientific">Paraferrimonas haliotis</name>
    <dbReference type="NCBI Taxonomy" id="2013866"/>
    <lineage>
        <taxon>Bacteria</taxon>
        <taxon>Pseudomonadati</taxon>
        <taxon>Pseudomonadota</taxon>
        <taxon>Gammaproteobacteria</taxon>
        <taxon>Alteromonadales</taxon>
        <taxon>Ferrimonadaceae</taxon>
        <taxon>Paraferrimonas</taxon>
    </lineage>
</organism>
<keyword evidence="11" id="KW-1185">Reference proteome</keyword>
<keyword evidence="2 7" id="KW-0479">Metal-binding</keyword>
<keyword evidence="4 7" id="KW-0224">Dipeptidase</keyword>
<comment type="caution">
    <text evidence="10">The sequence shown here is derived from an EMBL/GenBank/DDBJ whole genome shotgun (WGS) entry which is preliminary data.</text>
</comment>
<dbReference type="InterPro" id="IPR001131">
    <property type="entry name" value="Peptidase_M24B_aminopep-P_CS"/>
</dbReference>
<dbReference type="InterPro" id="IPR052433">
    <property type="entry name" value="X-Pro_dipept-like"/>
</dbReference>
<evidence type="ECO:0000256" key="3">
    <source>
        <dbReference type="ARBA" id="ARBA00022801"/>
    </source>
</evidence>
<keyword evidence="6 7" id="KW-0464">Manganese</keyword>
<evidence type="ECO:0000256" key="2">
    <source>
        <dbReference type="ARBA" id="ARBA00022723"/>
    </source>
</evidence>
<dbReference type="InterPro" id="IPR000994">
    <property type="entry name" value="Pept_M24"/>
</dbReference>
<feature type="binding site" evidence="7">
    <location>
        <position position="380"/>
    </location>
    <ligand>
        <name>Mn(2+)</name>
        <dbReference type="ChEBI" id="CHEBI:29035"/>
        <label>1</label>
    </ligand>
</feature>
<reference evidence="10 11" key="1">
    <citation type="journal article" date="2014" name="Int. J. Syst. Evol. Microbiol.">
        <title>Complete genome sequence of Corynebacterium casei LMG S-19264T (=DSM 44701T), isolated from a smear-ripened cheese.</title>
        <authorList>
            <consortium name="US DOE Joint Genome Institute (JGI-PGF)"/>
            <person name="Walter F."/>
            <person name="Albersmeier A."/>
            <person name="Kalinowski J."/>
            <person name="Ruckert C."/>
        </authorList>
    </citation>
    <scope>NUCLEOTIDE SEQUENCE [LARGE SCALE GENOMIC DNA]</scope>
    <source>
        <strain evidence="10 11">NBRC 112785</strain>
    </source>
</reference>
<feature type="domain" description="Xaa-Pro dipeptidase N-terminal" evidence="9">
    <location>
        <begin position="7"/>
        <end position="155"/>
    </location>
</feature>
<proteinExistence type="inferred from homology"/>
<evidence type="ECO:0000259" key="9">
    <source>
        <dbReference type="Pfam" id="PF21216"/>
    </source>
</evidence>
<evidence type="ECO:0000259" key="8">
    <source>
        <dbReference type="Pfam" id="PF00557"/>
    </source>
</evidence>
<dbReference type="CDD" id="cd01087">
    <property type="entry name" value="Prolidase"/>
    <property type="match status" value="1"/>
</dbReference>
<dbReference type="HAMAP" id="MF_01279">
    <property type="entry name" value="X_Pro_dipeptid"/>
    <property type="match status" value="1"/>
</dbReference>
<comment type="similarity">
    <text evidence="7">Belongs to the peptidase M24B family. Bacterial-type prolidase subfamily.</text>
</comment>
<dbReference type="GO" id="GO:0046872">
    <property type="term" value="F:metal ion binding"/>
    <property type="evidence" value="ECO:0007669"/>
    <property type="project" value="UniProtKB-KW"/>
</dbReference>
<dbReference type="PROSITE" id="PS00491">
    <property type="entry name" value="PROLINE_PEPTIDASE"/>
    <property type="match status" value="1"/>
</dbReference>
<dbReference type="Proteomes" id="UP001157439">
    <property type="component" value="Unassembled WGS sequence"/>
</dbReference>
<feature type="binding site" evidence="7">
    <location>
        <position position="255"/>
    </location>
    <ligand>
        <name>Mn(2+)</name>
        <dbReference type="ChEBI" id="CHEBI:29035"/>
        <label>2</label>
    </ligand>
</feature>
<evidence type="ECO:0000313" key="10">
    <source>
        <dbReference type="EMBL" id="GLS84817.1"/>
    </source>
</evidence>
<dbReference type="GO" id="GO:0016795">
    <property type="term" value="F:phosphoric triester hydrolase activity"/>
    <property type="evidence" value="ECO:0007669"/>
    <property type="project" value="InterPro"/>
</dbReference>
<protein>
    <recommendedName>
        <fullName evidence="7">Xaa-Pro dipeptidase</fullName>
        <shortName evidence="7">X-Pro dipeptidase</shortName>
        <ecNumber evidence="7">3.4.13.9</ecNumber>
    </recommendedName>
    <alternativeName>
        <fullName evidence="7">Imidodipeptidase</fullName>
    </alternativeName>
    <alternativeName>
        <fullName evidence="7">Proline dipeptidase</fullName>
        <shortName evidence="7">Prolidase</shortName>
    </alternativeName>
</protein>
<keyword evidence="1 7" id="KW-0645">Protease</keyword>
<gene>
    <name evidence="7 10" type="primary">pepQ</name>
    <name evidence="10" type="ORF">GCM10007894_27940</name>
</gene>